<gene>
    <name evidence="1" type="ORF">AGR3A_Cc190020</name>
</gene>
<dbReference type="AlphaFoldDB" id="A0A1S7P036"/>
<dbReference type="Proteomes" id="UP000191988">
    <property type="component" value="Unassembled WGS sequence"/>
</dbReference>
<accession>A0A1S7P036</accession>
<dbReference type="RefSeq" id="WP_080842011.1">
    <property type="nucleotide sequence ID" value="NZ_LT009723.1"/>
</dbReference>
<protein>
    <submittedName>
        <fullName evidence="1">Uncharacterized protein</fullName>
    </submittedName>
</protein>
<keyword evidence="2" id="KW-1185">Reference proteome</keyword>
<organism evidence="1 2">
    <name type="scientific">Agrobacterium tomkonis CFBP 6623</name>
    <dbReference type="NCBI Taxonomy" id="1183432"/>
    <lineage>
        <taxon>Bacteria</taxon>
        <taxon>Pseudomonadati</taxon>
        <taxon>Pseudomonadota</taxon>
        <taxon>Alphaproteobacteria</taxon>
        <taxon>Hyphomicrobiales</taxon>
        <taxon>Rhizobiaceae</taxon>
        <taxon>Rhizobium/Agrobacterium group</taxon>
        <taxon>Agrobacterium</taxon>
        <taxon>Agrobacterium tumefaciens complex</taxon>
    </lineage>
</organism>
<dbReference type="EMBL" id="FBWK01000011">
    <property type="protein sequence ID" value="CUX14029.1"/>
    <property type="molecule type" value="Genomic_DNA"/>
</dbReference>
<proteinExistence type="predicted"/>
<evidence type="ECO:0000313" key="1">
    <source>
        <dbReference type="EMBL" id="CUX14029.1"/>
    </source>
</evidence>
<reference evidence="2" key="1">
    <citation type="submission" date="2016-01" db="EMBL/GenBank/DDBJ databases">
        <authorList>
            <person name="Regsiter A."/>
            <person name="william w."/>
        </authorList>
    </citation>
    <scope>NUCLEOTIDE SEQUENCE [LARGE SCALE GENOMIC DNA]</scope>
    <source>
        <strain evidence="2">CFBP 6623</strain>
    </source>
</reference>
<sequence length="124" mass="13597">MPRIIYLNQRGSGCFALEADDGVIWPYPFFSQNQVLEFLELDETDQVPVESFSWIPAPGGPPGYRLFARRYSSGHMSVVVLGPFGMLPGIYPSPEAAIGAADEDYRINSEAKPIIQKTASASLT</sequence>
<evidence type="ECO:0000313" key="2">
    <source>
        <dbReference type="Proteomes" id="UP000191988"/>
    </source>
</evidence>
<name>A0A1S7P036_9HYPH</name>